<accession>A0A9N9RW73</accession>
<sequence>MEPIYNWTKDYFLCHEEECLKKLKKGLSLEEKIELRSNLHFKENNSLVLLNHFMITDIKEPEFYCAKYEVTQADGTVSVRNGKYSDKLNILDNESCDDPGSNLAERQICFITESDTNNSWIKDYNVVSMNSNKRKIDNVQNEKTYLLKVYDATEIKLNEFIEVIGFLHANTHIQSDSMEQDDDSTEAHLPAYTIHAILFKELDHNNPIIIHEPENCQQHDQSLEDIRQDLMKLFTQFSFGDEVVAHYMMCHLISCIYSRVNEEALGKFTLNLITHAVPSEIMTEYVKKLYNLFEILVPNSMYFPMTIENLNTSSFIPKKDYVTNNLSTGVLQLPKSTHIILDETKLENGKLDQAGCIAVQDLSDLIRSQQLNYDFQFYKIPFKTDIPVLIISEGKSLLPSDFAVPVKPADADSVRLINEHFAAGIHYMRPKLNAYRRYLTKCRLQSFDINDEEIKMIESDFVKMRESSNSFQVEHLHSLLVLSRLLGISKGLTILDADSWETAKRLELERMNRMDKRTANEP</sequence>
<evidence type="ECO:0000313" key="5">
    <source>
        <dbReference type="EMBL" id="CAG9806091.1"/>
    </source>
</evidence>
<organism evidence="5 6">
    <name type="scientific">Chironomus riparius</name>
    <dbReference type="NCBI Taxonomy" id="315576"/>
    <lineage>
        <taxon>Eukaryota</taxon>
        <taxon>Metazoa</taxon>
        <taxon>Ecdysozoa</taxon>
        <taxon>Arthropoda</taxon>
        <taxon>Hexapoda</taxon>
        <taxon>Insecta</taxon>
        <taxon>Pterygota</taxon>
        <taxon>Neoptera</taxon>
        <taxon>Endopterygota</taxon>
        <taxon>Diptera</taxon>
        <taxon>Nematocera</taxon>
        <taxon>Chironomoidea</taxon>
        <taxon>Chironomidae</taxon>
        <taxon>Chironominae</taxon>
        <taxon>Chironomus</taxon>
    </lineage>
</organism>
<dbReference type="AlphaFoldDB" id="A0A9N9RW73"/>
<dbReference type="PANTHER" id="PTHR13489:SF0">
    <property type="entry name" value="MINI-CHROMOSOME MAINTENANCE COMPLEX-BINDING PROTEIN"/>
    <property type="match status" value="1"/>
</dbReference>
<dbReference type="InterPro" id="IPR019140">
    <property type="entry name" value="MCM_complex-bd"/>
</dbReference>
<dbReference type="GO" id="GO:0005634">
    <property type="term" value="C:nucleus"/>
    <property type="evidence" value="ECO:0007669"/>
    <property type="project" value="UniProtKB-SubCell"/>
</dbReference>
<keyword evidence="4" id="KW-0539">Nucleus</keyword>
<dbReference type="Proteomes" id="UP001153620">
    <property type="component" value="Chromosome 2"/>
</dbReference>
<evidence type="ECO:0000313" key="6">
    <source>
        <dbReference type="Proteomes" id="UP001153620"/>
    </source>
</evidence>
<evidence type="ECO:0000256" key="1">
    <source>
        <dbReference type="ARBA" id="ARBA00004123"/>
    </source>
</evidence>
<dbReference type="Pfam" id="PF09739">
    <property type="entry name" value="MCM_bind"/>
    <property type="match status" value="2"/>
</dbReference>
<comment type="similarity">
    <text evidence="2">Belongs to the MCMBP family.</text>
</comment>
<reference evidence="5" key="2">
    <citation type="submission" date="2022-10" db="EMBL/GenBank/DDBJ databases">
        <authorList>
            <consortium name="ENA_rothamsted_submissions"/>
            <consortium name="culmorum"/>
            <person name="King R."/>
        </authorList>
    </citation>
    <scope>NUCLEOTIDE SEQUENCE</scope>
</reference>
<gene>
    <name evidence="5" type="ORF">CHIRRI_LOCUS8956</name>
</gene>
<dbReference type="GO" id="GO:0006261">
    <property type="term" value="P:DNA-templated DNA replication"/>
    <property type="evidence" value="ECO:0007669"/>
    <property type="project" value="TreeGrafter"/>
</dbReference>
<evidence type="ECO:0000256" key="4">
    <source>
        <dbReference type="ARBA" id="ARBA00023242"/>
    </source>
</evidence>
<evidence type="ECO:0000256" key="3">
    <source>
        <dbReference type="ARBA" id="ARBA00015405"/>
    </source>
</evidence>
<evidence type="ECO:0000256" key="2">
    <source>
        <dbReference type="ARBA" id="ARBA00007925"/>
    </source>
</evidence>
<dbReference type="EMBL" id="OU895878">
    <property type="protein sequence ID" value="CAG9806091.1"/>
    <property type="molecule type" value="Genomic_DNA"/>
</dbReference>
<proteinExistence type="inferred from homology"/>
<dbReference type="PANTHER" id="PTHR13489">
    <property type="entry name" value="MINI-CHROMOSOME MAINTENANCE COMPLEX-BINDING PROTEIN"/>
    <property type="match status" value="1"/>
</dbReference>
<dbReference type="GO" id="GO:0003682">
    <property type="term" value="F:chromatin binding"/>
    <property type="evidence" value="ECO:0007669"/>
    <property type="project" value="TreeGrafter"/>
</dbReference>
<keyword evidence="6" id="KW-1185">Reference proteome</keyword>
<name>A0A9N9RW73_9DIPT</name>
<reference evidence="5" key="1">
    <citation type="submission" date="2022-01" db="EMBL/GenBank/DDBJ databases">
        <authorList>
            <person name="King R."/>
        </authorList>
    </citation>
    <scope>NUCLEOTIDE SEQUENCE</scope>
</reference>
<dbReference type="OrthoDB" id="329666at2759"/>
<comment type="subcellular location">
    <subcellularLocation>
        <location evidence="1">Nucleus</location>
    </subcellularLocation>
</comment>
<protein>
    <recommendedName>
        <fullName evidence="3">Mini-chromosome maintenance complex-binding protein</fullName>
    </recommendedName>
</protein>